<dbReference type="AlphaFoldDB" id="A0A238ZM76"/>
<evidence type="ECO:0000313" key="2">
    <source>
        <dbReference type="EMBL" id="SNR84430.1"/>
    </source>
</evidence>
<dbReference type="EMBL" id="FZOA01000005">
    <property type="protein sequence ID" value="SNR84430.1"/>
    <property type="molecule type" value="Genomic_DNA"/>
</dbReference>
<dbReference type="RefSeq" id="WP_245835079.1">
    <property type="nucleotide sequence ID" value="NZ_FZOA01000005.1"/>
</dbReference>
<name>A0A238ZM76_9PROT</name>
<feature type="chain" id="PRO_5012624680" evidence="1">
    <location>
        <begin position="24"/>
        <end position="327"/>
    </location>
</feature>
<protein>
    <submittedName>
        <fullName evidence="2">Uncharacterized protein</fullName>
    </submittedName>
</protein>
<proteinExistence type="predicted"/>
<keyword evidence="3" id="KW-1185">Reference proteome</keyword>
<dbReference type="Proteomes" id="UP000198305">
    <property type="component" value="Unassembled WGS sequence"/>
</dbReference>
<sequence>MKRNALQLAVIGALSMTSASVFAAFVTLPSAGSPVAAGFNYSGSPAGTTAYVQCNTTGDLGSTPTTPPSSSSDACAVFPANETTAPETGFTLVTAANRPITVNNTYTGGVNKTVGNIQEYVWRNTAKTECIYGMKAVMTASASADYLPASGTQYFEINDIARGGFSGRPVAVAYYVPSLTAEVLFRAGLTFTSVQHRTPPEFAELPLTTPAHSSPQPSIVGVDAFPLSTVPTAAQQSAAIDGNWVNFTTDVNIQDDDGSSKAHSSVLYVKTTCDSSAPVAVPEAIRVRQSFQETNGDGVSANRFIEVAIPGFVPPGGSVAPAHTNPF</sequence>
<reference evidence="3" key="1">
    <citation type="submission" date="2017-06" db="EMBL/GenBank/DDBJ databases">
        <authorList>
            <person name="Varghese N."/>
            <person name="Submissions S."/>
        </authorList>
    </citation>
    <scope>NUCLEOTIDE SEQUENCE [LARGE SCALE GENOMIC DNA]</scope>
    <source>
        <strain evidence="3">Ca-68</strain>
    </source>
</reference>
<evidence type="ECO:0000313" key="3">
    <source>
        <dbReference type="Proteomes" id="UP000198305"/>
    </source>
</evidence>
<evidence type="ECO:0000256" key="1">
    <source>
        <dbReference type="SAM" id="SignalP"/>
    </source>
</evidence>
<feature type="signal peptide" evidence="1">
    <location>
        <begin position="1"/>
        <end position="23"/>
    </location>
</feature>
<accession>A0A238ZM76</accession>
<organism evidence="2 3">
    <name type="scientific">Methylobacillus rhizosphaerae</name>
    <dbReference type="NCBI Taxonomy" id="551994"/>
    <lineage>
        <taxon>Bacteria</taxon>
        <taxon>Pseudomonadati</taxon>
        <taxon>Pseudomonadota</taxon>
        <taxon>Betaproteobacteria</taxon>
        <taxon>Nitrosomonadales</taxon>
        <taxon>Methylophilaceae</taxon>
        <taxon>Methylobacillus</taxon>
    </lineage>
</organism>
<keyword evidence="1" id="KW-0732">Signal</keyword>
<gene>
    <name evidence="2" type="ORF">SAMN05192560_1364</name>
</gene>